<keyword evidence="3" id="KW-1185">Reference proteome</keyword>
<evidence type="ECO:0000256" key="1">
    <source>
        <dbReference type="SAM" id="Phobius"/>
    </source>
</evidence>
<dbReference type="EMBL" id="FP929054">
    <property type="protein sequence ID" value="CBL22809.1"/>
    <property type="molecule type" value="Genomic_DNA"/>
</dbReference>
<proteinExistence type="predicted"/>
<feature type="transmembrane region" description="Helical" evidence="1">
    <location>
        <begin position="13"/>
        <end position="31"/>
    </location>
</feature>
<accession>D4LYV6</accession>
<dbReference type="KEGG" id="rob:CK5_13680"/>
<keyword evidence="1" id="KW-0472">Membrane</keyword>
<sequence length="35" mass="4316">MFFDKNDMILQKTFINFYFFLQISIIIRHIGDKMS</sequence>
<keyword evidence="1" id="KW-0812">Transmembrane</keyword>
<keyword evidence="1" id="KW-1133">Transmembrane helix</keyword>
<reference evidence="2 3" key="1">
    <citation type="submission" date="2010-03" db="EMBL/GenBank/DDBJ databases">
        <title>The genome sequence of Ruminococcus obeum A2-162.</title>
        <authorList>
            <consortium name="metaHIT consortium -- http://www.metahit.eu/"/>
            <person name="Pajon A."/>
            <person name="Turner K."/>
            <person name="Parkhill J."/>
            <person name="Duncan S."/>
            <person name="Flint H."/>
        </authorList>
    </citation>
    <scope>NUCLEOTIDE SEQUENCE [LARGE SCALE GENOMIC DNA]</scope>
    <source>
        <strain evidence="2 3">A2-162</strain>
    </source>
</reference>
<organism evidence="2 3">
    <name type="scientific">Blautia obeum A2-162</name>
    <dbReference type="NCBI Taxonomy" id="657314"/>
    <lineage>
        <taxon>Bacteria</taxon>
        <taxon>Bacillati</taxon>
        <taxon>Bacillota</taxon>
        <taxon>Clostridia</taxon>
        <taxon>Lachnospirales</taxon>
        <taxon>Lachnospiraceae</taxon>
        <taxon>Blautia</taxon>
    </lineage>
</organism>
<reference evidence="2 3" key="2">
    <citation type="submission" date="2010-03" db="EMBL/GenBank/DDBJ databases">
        <authorList>
            <person name="Pajon A."/>
        </authorList>
    </citation>
    <scope>NUCLEOTIDE SEQUENCE [LARGE SCALE GENOMIC DNA]</scope>
    <source>
        <strain evidence="2 3">A2-162</strain>
    </source>
</reference>
<name>D4LYV6_9FIRM</name>
<dbReference type="HOGENOM" id="CLU_3363619_0_0_9"/>
<gene>
    <name evidence="2" type="ORF">CK5_13680</name>
</gene>
<evidence type="ECO:0000313" key="2">
    <source>
        <dbReference type="EMBL" id="CBL22809.1"/>
    </source>
</evidence>
<dbReference type="AlphaFoldDB" id="D4LYV6"/>
<dbReference type="Proteomes" id="UP000008955">
    <property type="component" value="Chromosome"/>
</dbReference>
<protein>
    <submittedName>
        <fullName evidence="2">Uncharacterized protein</fullName>
    </submittedName>
</protein>
<evidence type="ECO:0000313" key="3">
    <source>
        <dbReference type="Proteomes" id="UP000008955"/>
    </source>
</evidence>